<organism evidence="1">
    <name type="scientific">Kitasatospora sp. CMC57</name>
    <dbReference type="NCBI Taxonomy" id="3231513"/>
    <lineage>
        <taxon>Bacteria</taxon>
        <taxon>Bacillati</taxon>
        <taxon>Actinomycetota</taxon>
        <taxon>Actinomycetes</taxon>
        <taxon>Kitasatosporales</taxon>
        <taxon>Streptomycetaceae</taxon>
        <taxon>Kitasatospora</taxon>
    </lineage>
</organism>
<dbReference type="AlphaFoldDB" id="A0AB33K3U2"/>
<reference evidence="1" key="1">
    <citation type="submission" date="2024-07" db="EMBL/GenBank/DDBJ databases">
        <title>Complete genome sequences of cellulolytic bacteria, Kitasatospora sp. CMC57 and Streptomyces sp. CMC78, isolated from Japanese agricultural soil.</title>
        <authorList>
            <person name="Hashimoto T."/>
            <person name="Ito M."/>
            <person name="Iwamoto M."/>
            <person name="Fukahori D."/>
            <person name="Shoda T."/>
            <person name="Sakoda M."/>
            <person name="Morohoshi T."/>
            <person name="Mitsuboshi M."/>
            <person name="Nishizawa T."/>
        </authorList>
    </citation>
    <scope>NUCLEOTIDE SEQUENCE</scope>
    <source>
        <strain evidence="1">CMC57</strain>
    </source>
</reference>
<evidence type="ECO:0000313" key="1">
    <source>
        <dbReference type="EMBL" id="BFP49456.1"/>
    </source>
</evidence>
<protein>
    <submittedName>
        <fullName evidence="1">Uncharacterized protein</fullName>
    </submittedName>
</protein>
<proteinExistence type="predicted"/>
<gene>
    <name evidence="1" type="ORF">KCMC57_58240</name>
</gene>
<dbReference type="EMBL" id="AP035881">
    <property type="protein sequence ID" value="BFP49456.1"/>
    <property type="molecule type" value="Genomic_DNA"/>
</dbReference>
<accession>A0AB33K3U2</accession>
<name>A0AB33K3U2_9ACTN</name>
<sequence length="69" mass="7034">MTALVEAVPEVVVLSPEEPQAVSTREPHATRAASIAGLRETVKVTSLPFGNLDGAGGCTAGQDVTTKSN</sequence>